<evidence type="ECO:0000313" key="1">
    <source>
        <dbReference type="EMBL" id="AGU14272.1"/>
    </source>
</evidence>
<protein>
    <submittedName>
        <fullName evidence="1">Uncharacterized protein</fullName>
    </submittedName>
</protein>
<dbReference type="PATRIC" id="fig|1348662.3.peg.63"/>
<keyword evidence="2" id="KW-1185">Reference proteome</keyword>
<name>U3GXX5_9CORY</name>
<accession>U3GXX5</accession>
<dbReference type="KEGG" id="caz:CARG_00325"/>
<proteinExistence type="predicted"/>
<gene>
    <name evidence="1" type="ORF">CARG_00325</name>
</gene>
<dbReference type="STRING" id="1348662.CARG_00325"/>
<dbReference type="EMBL" id="CP006365">
    <property type="protein sequence ID" value="AGU14272.1"/>
    <property type="molecule type" value="Genomic_DNA"/>
</dbReference>
<sequence length="38" mass="4106">MNDLLNNFVNIFTHLGNGVLNALKDLISNIGAVFTSSK</sequence>
<dbReference type="AlphaFoldDB" id="U3GXX5"/>
<reference evidence="1 2" key="1">
    <citation type="journal article" date="2013" name="Genome Announc.">
        <title>Whole-Genome Sequence of the Clinical Strain Corynebacterium argentoratense DSM 44202, Isolated from a Human Throat Specimen.</title>
        <authorList>
            <person name="Bomholt C."/>
            <person name="Glaub A."/>
            <person name="Gravermann K."/>
            <person name="Albersmeier A."/>
            <person name="Brinkrolf K."/>
            <person name="Ruckert C."/>
            <person name="Tauch A."/>
        </authorList>
    </citation>
    <scope>NUCLEOTIDE SEQUENCE [LARGE SCALE GENOMIC DNA]</scope>
    <source>
        <strain evidence="1">DSM 44202</strain>
    </source>
</reference>
<dbReference type="HOGENOM" id="CLU_3326908_0_0_11"/>
<dbReference type="Proteomes" id="UP000016943">
    <property type="component" value="Chromosome"/>
</dbReference>
<organism evidence="1 2">
    <name type="scientific">Corynebacterium argentoratense DSM 44202</name>
    <dbReference type="NCBI Taxonomy" id="1348662"/>
    <lineage>
        <taxon>Bacteria</taxon>
        <taxon>Bacillati</taxon>
        <taxon>Actinomycetota</taxon>
        <taxon>Actinomycetes</taxon>
        <taxon>Mycobacteriales</taxon>
        <taxon>Corynebacteriaceae</taxon>
        <taxon>Corynebacterium</taxon>
    </lineage>
</organism>
<evidence type="ECO:0000313" key="2">
    <source>
        <dbReference type="Proteomes" id="UP000016943"/>
    </source>
</evidence>